<sequence length="127" mass="14234">MLDWFPCLKEGFLSEGEEAKNAIEESGEGLLLFEDTFTKCSKGQKFFGGGRIGYLDIALGCFLAWIWVTEEACNVSLIDEAKTPHLYRWAHDFSAHVAVKDVLPDTDKLYHFSKLLVSVMKGSAPKK</sequence>
<dbReference type="GO" id="GO:0005737">
    <property type="term" value="C:cytoplasm"/>
    <property type="evidence" value="ECO:0007669"/>
    <property type="project" value="TreeGrafter"/>
</dbReference>
<dbReference type="InterPro" id="IPR010987">
    <property type="entry name" value="Glutathione-S-Trfase_C-like"/>
</dbReference>
<dbReference type="Pfam" id="PF00043">
    <property type="entry name" value="GST_C"/>
    <property type="match status" value="1"/>
</dbReference>
<comment type="caution">
    <text evidence="2">The sequence shown here is derived from an EMBL/GenBank/DDBJ whole genome shotgun (WGS) entry which is preliminary data.</text>
</comment>
<protein>
    <submittedName>
        <fullName evidence="2">Glutathione S-transferase U17</fullName>
    </submittedName>
</protein>
<evidence type="ECO:0000259" key="1">
    <source>
        <dbReference type="PROSITE" id="PS50405"/>
    </source>
</evidence>
<dbReference type="InterPro" id="IPR045074">
    <property type="entry name" value="GST_C_Tau"/>
</dbReference>
<dbReference type="GO" id="GO:0004364">
    <property type="term" value="F:glutathione transferase activity"/>
    <property type="evidence" value="ECO:0007669"/>
    <property type="project" value="InterPro"/>
</dbReference>
<name>A0AAW2RZR0_SESRA</name>
<reference evidence="2" key="2">
    <citation type="journal article" date="2024" name="Plant">
        <title>Genomic evolution and insights into agronomic trait innovations of Sesamum species.</title>
        <authorList>
            <person name="Miao H."/>
            <person name="Wang L."/>
            <person name="Qu L."/>
            <person name="Liu H."/>
            <person name="Sun Y."/>
            <person name="Le M."/>
            <person name="Wang Q."/>
            <person name="Wei S."/>
            <person name="Zheng Y."/>
            <person name="Lin W."/>
            <person name="Duan Y."/>
            <person name="Cao H."/>
            <person name="Xiong S."/>
            <person name="Wang X."/>
            <person name="Wei L."/>
            <person name="Li C."/>
            <person name="Ma Q."/>
            <person name="Ju M."/>
            <person name="Zhao R."/>
            <person name="Li G."/>
            <person name="Mu C."/>
            <person name="Tian Q."/>
            <person name="Mei H."/>
            <person name="Zhang T."/>
            <person name="Gao T."/>
            <person name="Zhang H."/>
        </authorList>
    </citation>
    <scope>NUCLEOTIDE SEQUENCE</scope>
    <source>
        <strain evidence="2">G02</strain>
    </source>
</reference>
<dbReference type="AlphaFoldDB" id="A0AAW2RZR0"/>
<dbReference type="SUPFAM" id="SSF47616">
    <property type="entry name" value="GST C-terminal domain-like"/>
    <property type="match status" value="1"/>
</dbReference>
<reference evidence="2" key="1">
    <citation type="submission" date="2020-06" db="EMBL/GenBank/DDBJ databases">
        <authorList>
            <person name="Li T."/>
            <person name="Hu X."/>
            <person name="Zhang T."/>
            <person name="Song X."/>
            <person name="Zhang H."/>
            <person name="Dai N."/>
            <person name="Sheng W."/>
            <person name="Hou X."/>
            <person name="Wei L."/>
        </authorList>
    </citation>
    <scope>NUCLEOTIDE SEQUENCE</scope>
    <source>
        <strain evidence="2">G02</strain>
        <tissue evidence="2">Leaf</tissue>
    </source>
</reference>
<accession>A0AAW2RZR0</accession>
<dbReference type="EMBL" id="JACGWJ010000012">
    <property type="protein sequence ID" value="KAL0385667.1"/>
    <property type="molecule type" value="Genomic_DNA"/>
</dbReference>
<dbReference type="Gene3D" id="1.20.1050.10">
    <property type="match status" value="1"/>
</dbReference>
<dbReference type="InterPro" id="IPR036282">
    <property type="entry name" value="Glutathione-S-Trfase_C_sf"/>
</dbReference>
<evidence type="ECO:0000313" key="2">
    <source>
        <dbReference type="EMBL" id="KAL0385667.1"/>
    </source>
</evidence>
<proteinExistence type="predicted"/>
<organism evidence="2">
    <name type="scientific">Sesamum radiatum</name>
    <name type="common">Black benniseed</name>
    <dbReference type="NCBI Taxonomy" id="300843"/>
    <lineage>
        <taxon>Eukaryota</taxon>
        <taxon>Viridiplantae</taxon>
        <taxon>Streptophyta</taxon>
        <taxon>Embryophyta</taxon>
        <taxon>Tracheophyta</taxon>
        <taxon>Spermatophyta</taxon>
        <taxon>Magnoliopsida</taxon>
        <taxon>eudicotyledons</taxon>
        <taxon>Gunneridae</taxon>
        <taxon>Pentapetalae</taxon>
        <taxon>asterids</taxon>
        <taxon>lamiids</taxon>
        <taxon>Lamiales</taxon>
        <taxon>Pedaliaceae</taxon>
        <taxon>Sesamum</taxon>
    </lineage>
</organism>
<dbReference type="PROSITE" id="PS50405">
    <property type="entry name" value="GST_CTER"/>
    <property type="match status" value="1"/>
</dbReference>
<dbReference type="InterPro" id="IPR045073">
    <property type="entry name" value="Omega/Tau-like"/>
</dbReference>
<dbReference type="PANTHER" id="PTHR11260:SF615">
    <property type="entry name" value="GLUTATHIONE S-TRANSFERASE U17"/>
    <property type="match status" value="1"/>
</dbReference>
<dbReference type="GO" id="GO:0006749">
    <property type="term" value="P:glutathione metabolic process"/>
    <property type="evidence" value="ECO:0007669"/>
    <property type="project" value="InterPro"/>
</dbReference>
<dbReference type="CDD" id="cd03185">
    <property type="entry name" value="GST_C_Tau"/>
    <property type="match status" value="1"/>
</dbReference>
<feature type="domain" description="GST C-terminal" evidence="1">
    <location>
        <begin position="1"/>
        <end position="115"/>
    </location>
</feature>
<dbReference type="PANTHER" id="PTHR11260">
    <property type="entry name" value="GLUTATHIONE S-TRANSFERASE, GST, SUPERFAMILY, GST DOMAIN CONTAINING"/>
    <property type="match status" value="1"/>
</dbReference>
<gene>
    <name evidence="2" type="ORF">Sradi_2961000</name>
</gene>
<dbReference type="InterPro" id="IPR004046">
    <property type="entry name" value="GST_C"/>
</dbReference>